<dbReference type="InterPro" id="IPR013656">
    <property type="entry name" value="PAS_4"/>
</dbReference>
<dbReference type="InterPro" id="IPR000014">
    <property type="entry name" value="PAS"/>
</dbReference>
<dbReference type="InterPro" id="IPR036890">
    <property type="entry name" value="HATPase_C_sf"/>
</dbReference>
<dbReference type="SUPFAM" id="SSF55874">
    <property type="entry name" value="ATPase domain of HSP90 chaperone/DNA topoisomerase II/histidine kinase"/>
    <property type="match status" value="1"/>
</dbReference>
<dbReference type="OrthoDB" id="5522855at2"/>
<gene>
    <name evidence="8" type="ORF">BST86_10925</name>
</gene>
<dbReference type="PANTHER" id="PTHR43304:SF1">
    <property type="entry name" value="PAC DOMAIN-CONTAINING PROTEIN"/>
    <property type="match status" value="1"/>
</dbReference>
<dbReference type="PROSITE" id="PS50113">
    <property type="entry name" value="PAC"/>
    <property type="match status" value="1"/>
</dbReference>
<dbReference type="InterPro" id="IPR004358">
    <property type="entry name" value="Sig_transdc_His_kin-like_C"/>
</dbReference>
<proteinExistence type="predicted"/>
<sequence>MDQSIQFKAIWQAPIAIAYLDTDLKYIAYSAKWLSDYKLPQEDIIGKSHYEVFPEIGEEWKQKHQRILKYGNIESNPAELFVRSDGSHQWIKWAVRPTFNQNGEISGLVMSTEDITETLKLQSKVDREHQLLLDAADKAKIGTWEMNHITNELYWSMVTKKIHEVHKDFVPDIATGIDFYKPGVNQEIVSDLFARSYKTGERFEVELQIITAKGKERWVRSVMKAEIVDGKCIRQYGTFEDITDKVVSEKNYKLALRKFHDVFEASGVGMMVVDPIDLSITEVNPKICELLNYHSDHIKTSSLERFVLKADFPKLFNSVTDLLNNKIDGIELDIHLKKSTGRFVICSVIGTLIDDDQGNPIDLVIQVIDISGIKKKEEELRAFTKYVEQQNERLLNFAHIVSHNLRSHSSNFEVLLNLYHQETDVEDQNNIIKLLSSSSSQLAETISHLNDVVAVNTKKIELSPIYLKENIFKVMENISSQIKEYHINVDVEMDDDFTVAASPAYLESIILNLLTNSIRYRKKDVPGRITIKAYKHKGKSRIIFEDNGIGIDMKLNGHKIFGMYKTFHGNKDARGIGLYMTKNQVEAMGGTIRVESEKNVGTKFNITL</sequence>
<keyword evidence="5" id="KW-0418">Kinase</keyword>
<dbReference type="SUPFAM" id="SSF55785">
    <property type="entry name" value="PYP-like sensor domain (PAS domain)"/>
    <property type="match status" value="3"/>
</dbReference>
<dbReference type="SMART" id="SM00387">
    <property type="entry name" value="HATPase_c"/>
    <property type="match status" value="1"/>
</dbReference>
<dbReference type="Pfam" id="PF02518">
    <property type="entry name" value="HATPase_c"/>
    <property type="match status" value="1"/>
</dbReference>
<evidence type="ECO:0000256" key="4">
    <source>
        <dbReference type="ARBA" id="ARBA00022679"/>
    </source>
</evidence>
<dbReference type="CDD" id="cd00130">
    <property type="entry name" value="PAS"/>
    <property type="match status" value="2"/>
</dbReference>
<dbReference type="AlphaFoldDB" id="A0A2S9WVQ4"/>
<dbReference type="EC" id="2.7.13.3" evidence="2"/>
<dbReference type="InterPro" id="IPR003594">
    <property type="entry name" value="HATPase_dom"/>
</dbReference>
<dbReference type="InterPro" id="IPR001610">
    <property type="entry name" value="PAC"/>
</dbReference>
<organism evidence="8 9">
    <name type="scientific">Nonlabens agnitus</name>
    <dbReference type="NCBI Taxonomy" id="870484"/>
    <lineage>
        <taxon>Bacteria</taxon>
        <taxon>Pseudomonadati</taxon>
        <taxon>Bacteroidota</taxon>
        <taxon>Flavobacteriia</taxon>
        <taxon>Flavobacteriales</taxon>
        <taxon>Flavobacteriaceae</taxon>
        <taxon>Nonlabens</taxon>
    </lineage>
</organism>
<dbReference type="SMART" id="SM00086">
    <property type="entry name" value="PAC"/>
    <property type="match status" value="3"/>
</dbReference>
<protein>
    <recommendedName>
        <fullName evidence="2">histidine kinase</fullName>
        <ecNumber evidence="2">2.7.13.3</ecNumber>
    </recommendedName>
</protein>
<dbReference type="EMBL" id="MQUC01000003">
    <property type="protein sequence ID" value="PRP67567.1"/>
    <property type="molecule type" value="Genomic_DNA"/>
</dbReference>
<keyword evidence="9" id="KW-1185">Reference proteome</keyword>
<name>A0A2S9WVQ4_9FLAO</name>
<dbReference type="InterPro" id="IPR052162">
    <property type="entry name" value="Sensor_kinase/Photoreceptor"/>
</dbReference>
<evidence type="ECO:0000256" key="2">
    <source>
        <dbReference type="ARBA" id="ARBA00012438"/>
    </source>
</evidence>
<dbReference type="GO" id="GO:0004673">
    <property type="term" value="F:protein histidine kinase activity"/>
    <property type="evidence" value="ECO:0007669"/>
    <property type="project" value="UniProtKB-EC"/>
</dbReference>
<evidence type="ECO:0000313" key="8">
    <source>
        <dbReference type="EMBL" id="PRP67567.1"/>
    </source>
</evidence>
<evidence type="ECO:0000256" key="5">
    <source>
        <dbReference type="ARBA" id="ARBA00022777"/>
    </source>
</evidence>
<dbReference type="RefSeq" id="WP_105983288.1">
    <property type="nucleotide sequence ID" value="NZ_MQUC01000003.1"/>
</dbReference>
<comment type="catalytic activity">
    <reaction evidence="1">
        <text>ATP + protein L-histidine = ADP + protein N-phospho-L-histidine.</text>
        <dbReference type="EC" id="2.7.13.3"/>
    </reaction>
</comment>
<dbReference type="PANTHER" id="PTHR43304">
    <property type="entry name" value="PHYTOCHROME-LIKE PROTEIN CPH1"/>
    <property type="match status" value="1"/>
</dbReference>
<comment type="caution">
    <text evidence="8">The sequence shown here is derived from an EMBL/GenBank/DDBJ whole genome shotgun (WGS) entry which is preliminary data.</text>
</comment>
<evidence type="ECO:0000256" key="1">
    <source>
        <dbReference type="ARBA" id="ARBA00000085"/>
    </source>
</evidence>
<dbReference type="InterPro" id="IPR000700">
    <property type="entry name" value="PAS-assoc_C"/>
</dbReference>
<dbReference type="Proteomes" id="UP000239532">
    <property type="component" value="Unassembled WGS sequence"/>
</dbReference>
<dbReference type="PROSITE" id="PS50109">
    <property type="entry name" value="HIS_KIN"/>
    <property type="match status" value="1"/>
</dbReference>
<reference evidence="8 9" key="1">
    <citation type="submission" date="2016-11" db="EMBL/GenBank/DDBJ databases">
        <title>Trade-off between light-utilization and light-protection in marine flavobacteria.</title>
        <authorList>
            <person name="Kumagai Y."/>
        </authorList>
    </citation>
    <scope>NUCLEOTIDE SEQUENCE [LARGE SCALE GENOMIC DNA]</scope>
    <source>
        <strain evidence="8 9">JCM 17109</strain>
    </source>
</reference>
<dbReference type="SMART" id="SM00091">
    <property type="entry name" value="PAS"/>
    <property type="match status" value="2"/>
</dbReference>
<accession>A0A2S9WVQ4</accession>
<evidence type="ECO:0000256" key="3">
    <source>
        <dbReference type="ARBA" id="ARBA00022553"/>
    </source>
</evidence>
<dbReference type="Pfam" id="PF08448">
    <property type="entry name" value="PAS_4"/>
    <property type="match status" value="1"/>
</dbReference>
<dbReference type="Pfam" id="PF13426">
    <property type="entry name" value="PAS_9"/>
    <property type="match status" value="1"/>
</dbReference>
<dbReference type="Gene3D" id="3.30.450.20">
    <property type="entry name" value="PAS domain"/>
    <property type="match status" value="3"/>
</dbReference>
<feature type="domain" description="Histidine kinase" evidence="6">
    <location>
        <begin position="400"/>
        <end position="608"/>
    </location>
</feature>
<dbReference type="InterPro" id="IPR035965">
    <property type="entry name" value="PAS-like_dom_sf"/>
</dbReference>
<keyword evidence="3" id="KW-0597">Phosphoprotein</keyword>
<dbReference type="Gene3D" id="3.30.565.10">
    <property type="entry name" value="Histidine kinase-like ATPase, C-terminal domain"/>
    <property type="match status" value="1"/>
</dbReference>
<keyword evidence="4" id="KW-0808">Transferase</keyword>
<feature type="domain" description="PAC" evidence="7">
    <location>
        <begin position="74"/>
        <end position="127"/>
    </location>
</feature>
<evidence type="ECO:0000259" key="6">
    <source>
        <dbReference type="PROSITE" id="PS50109"/>
    </source>
</evidence>
<dbReference type="PRINTS" id="PR00344">
    <property type="entry name" value="BCTRLSENSOR"/>
</dbReference>
<dbReference type="NCBIfam" id="TIGR00229">
    <property type="entry name" value="sensory_box"/>
    <property type="match status" value="2"/>
</dbReference>
<dbReference type="InterPro" id="IPR005467">
    <property type="entry name" value="His_kinase_dom"/>
</dbReference>
<evidence type="ECO:0000313" key="9">
    <source>
        <dbReference type="Proteomes" id="UP000239532"/>
    </source>
</evidence>
<evidence type="ECO:0000259" key="7">
    <source>
        <dbReference type="PROSITE" id="PS50113"/>
    </source>
</evidence>